<feature type="domain" description="SET" evidence="2">
    <location>
        <begin position="124"/>
        <end position="272"/>
    </location>
</feature>
<feature type="chain" id="PRO_5045515812" description="SET domain-containing protein" evidence="1">
    <location>
        <begin position="23"/>
        <end position="392"/>
    </location>
</feature>
<dbReference type="CDD" id="cd20071">
    <property type="entry name" value="SET_SMYD"/>
    <property type="match status" value="1"/>
</dbReference>
<comment type="caution">
    <text evidence="3">The sequence shown here is derived from an EMBL/GenBank/DDBJ whole genome shotgun (WGS) entry which is preliminary data.</text>
</comment>
<keyword evidence="1" id="KW-0732">Signal</keyword>
<dbReference type="InterPro" id="IPR001214">
    <property type="entry name" value="SET_dom"/>
</dbReference>
<reference evidence="3 4" key="1">
    <citation type="submission" date="2024-04" db="EMBL/GenBank/DDBJ databases">
        <title>Phyllosticta paracitricarpa is synonymous to the EU quarantine fungus P. citricarpa based on phylogenomic analyses.</title>
        <authorList>
            <consortium name="Lawrence Berkeley National Laboratory"/>
            <person name="Van Ingen-Buijs V.A."/>
            <person name="Van Westerhoven A.C."/>
            <person name="Haridas S."/>
            <person name="Skiadas P."/>
            <person name="Martin F."/>
            <person name="Groenewald J.Z."/>
            <person name="Crous P.W."/>
            <person name="Seidl M.F."/>
        </authorList>
    </citation>
    <scope>NUCLEOTIDE SEQUENCE [LARGE SCALE GENOMIC DNA]</scope>
    <source>
        <strain evidence="3 4">CBS 123374</strain>
    </source>
</reference>
<feature type="signal peptide" evidence="1">
    <location>
        <begin position="1"/>
        <end position="22"/>
    </location>
</feature>
<dbReference type="Pfam" id="PF00856">
    <property type="entry name" value="SET"/>
    <property type="match status" value="1"/>
</dbReference>
<evidence type="ECO:0000259" key="2">
    <source>
        <dbReference type="PROSITE" id="PS50280"/>
    </source>
</evidence>
<keyword evidence="4" id="KW-1185">Reference proteome</keyword>
<dbReference type="SUPFAM" id="SSF82199">
    <property type="entry name" value="SET domain"/>
    <property type="match status" value="1"/>
</dbReference>
<accession>A0ABR1YDF8</accession>
<dbReference type="PANTHER" id="PTHR47332">
    <property type="entry name" value="SET DOMAIN-CONTAINING PROTEIN 5"/>
    <property type="match status" value="1"/>
</dbReference>
<sequence length="392" mass="43544">MSGSKKMAAFLNLLSFYVLGQAAKEHGGQHQEIIPGTVEADNSSMCGSPSSLHLTPDWDPNIWAYPPRCESGDGGNACLYTSSSFAGGRGISIIMPPEIAGNVTKLPAFTEDKLLDAANRESDLPYEAKIIPGRGMGAVAKRAIKKGERVTLFNPLVMIHVGSRGVPAPEKMRSMQRQAIEQLGSEQQSLFLRQHGEFGGDEIEDIINTNSFAMGGVGGEEHTFVAIFPEVSRFNHDCRPNLEYTFDPSSMTQSTYAARTITAGQELTVSYINLISPRAERLYVLHGGWGFKCNCPHCARTLEEIDISDMHIQKLRSIWPNCGEIWNPEQSCSVDEAMELTWLAKHERLDGQWQAMCYFQAAKAFKRSGNEEMAQKYHQLAFDNTRILRFEL</sequence>
<evidence type="ECO:0000313" key="4">
    <source>
        <dbReference type="Proteomes" id="UP001492380"/>
    </source>
</evidence>
<gene>
    <name evidence="3" type="ORF">HDK90DRAFT_76183</name>
</gene>
<dbReference type="EMBL" id="JBBWRZ010000011">
    <property type="protein sequence ID" value="KAK8226099.1"/>
    <property type="molecule type" value="Genomic_DNA"/>
</dbReference>
<protein>
    <recommendedName>
        <fullName evidence="2">SET domain-containing protein</fullName>
    </recommendedName>
</protein>
<organism evidence="3 4">
    <name type="scientific">Phyllosticta capitalensis</name>
    <dbReference type="NCBI Taxonomy" id="121624"/>
    <lineage>
        <taxon>Eukaryota</taxon>
        <taxon>Fungi</taxon>
        <taxon>Dikarya</taxon>
        <taxon>Ascomycota</taxon>
        <taxon>Pezizomycotina</taxon>
        <taxon>Dothideomycetes</taxon>
        <taxon>Dothideomycetes incertae sedis</taxon>
        <taxon>Botryosphaeriales</taxon>
        <taxon>Phyllostictaceae</taxon>
        <taxon>Phyllosticta</taxon>
    </lineage>
</organism>
<dbReference type="Proteomes" id="UP001492380">
    <property type="component" value="Unassembled WGS sequence"/>
</dbReference>
<dbReference type="Gene3D" id="2.170.270.10">
    <property type="entry name" value="SET domain"/>
    <property type="match status" value="1"/>
</dbReference>
<proteinExistence type="predicted"/>
<evidence type="ECO:0000313" key="3">
    <source>
        <dbReference type="EMBL" id="KAK8226099.1"/>
    </source>
</evidence>
<dbReference type="PANTHER" id="PTHR47332:SF6">
    <property type="entry name" value="SET DOMAIN-CONTAINING PROTEIN"/>
    <property type="match status" value="1"/>
</dbReference>
<name>A0ABR1YDF8_9PEZI</name>
<dbReference type="InterPro" id="IPR053185">
    <property type="entry name" value="SET_domain_protein"/>
</dbReference>
<dbReference type="PROSITE" id="PS50280">
    <property type="entry name" value="SET"/>
    <property type="match status" value="1"/>
</dbReference>
<evidence type="ECO:0000256" key="1">
    <source>
        <dbReference type="SAM" id="SignalP"/>
    </source>
</evidence>
<dbReference type="InterPro" id="IPR046341">
    <property type="entry name" value="SET_dom_sf"/>
</dbReference>